<dbReference type="InterPro" id="IPR038937">
    <property type="entry name" value="RopGEF"/>
</dbReference>
<gene>
    <name evidence="3" type="ORF">FVE85_8855</name>
</gene>
<dbReference type="PANTHER" id="PTHR33101:SF6">
    <property type="entry name" value="ROP GUANINE NUCLEOTIDE EXCHANGE FACTOR 1"/>
    <property type="match status" value="1"/>
</dbReference>
<protein>
    <submittedName>
        <fullName evidence="3">Rop guanine nucleotide exchange factor 1</fullName>
    </submittedName>
</protein>
<organism evidence="3 4">
    <name type="scientific">Porphyridium purpureum</name>
    <name type="common">Red alga</name>
    <name type="synonym">Porphyridium cruentum</name>
    <dbReference type="NCBI Taxonomy" id="35688"/>
    <lineage>
        <taxon>Eukaryota</taxon>
        <taxon>Rhodophyta</taxon>
        <taxon>Bangiophyceae</taxon>
        <taxon>Porphyridiales</taxon>
        <taxon>Porphyridiaceae</taxon>
        <taxon>Porphyridium</taxon>
    </lineage>
</organism>
<dbReference type="OrthoDB" id="1053009at2759"/>
<evidence type="ECO:0000313" key="3">
    <source>
        <dbReference type="EMBL" id="KAA8493410.1"/>
    </source>
</evidence>
<proteinExistence type="predicted"/>
<feature type="compositionally biased region" description="Polar residues" evidence="1">
    <location>
        <begin position="192"/>
        <end position="204"/>
    </location>
</feature>
<dbReference type="PROSITE" id="PS51334">
    <property type="entry name" value="PRONE"/>
    <property type="match status" value="1"/>
</dbReference>
<dbReference type="Proteomes" id="UP000324585">
    <property type="component" value="Unassembled WGS sequence"/>
</dbReference>
<sequence length="444" mass="49177">MSSQQLGSGSSSPLLLKDYMAQRFMAGAHAEPVAAGSKGAAKQRLDTFDFEGFMHYPASSDPSTLLAYKAQMMHGEVHAQPATEPIYTAALAMKVHATDLTKPFSVTECHRLVQKSVDLAEAENYEDAYACLRLAVDMSLSRLPHLSGEKHREQEVRILALIRRMEQLKSIVEEQNEVSTETDENKSFPMNDGNSANAELSTKRSAAHADDMEWLNSSLGSIRESKQTAAPDKERRNTGGGNAAKSTSSLHRKKSSTHSLTKEEMSDDIENLKRTLLSVITGGDMSGAGGASTAYQMSMMITNASYETFGEMKRLQSPSPELQAKWAKQTRLLVFETLEKIVEKRTVTIEAPGGEAKQVSRSVLREDIGKTLPILREIDGKIRDMMQAFDATVAEVTYTKSSEQSCDSESKWWVERPAVPSGGLSKQTRMQLETWHLECRRMQE</sequence>
<dbReference type="EMBL" id="VRMN01000007">
    <property type="protein sequence ID" value="KAA8493410.1"/>
    <property type="molecule type" value="Genomic_DNA"/>
</dbReference>
<dbReference type="AlphaFoldDB" id="A0A5J4YR46"/>
<reference evidence="4" key="1">
    <citation type="journal article" date="2019" name="Nat. Commun.">
        <title>Expansion of phycobilisome linker gene families in mesophilic red algae.</title>
        <authorList>
            <person name="Lee J."/>
            <person name="Kim D."/>
            <person name="Bhattacharya D."/>
            <person name="Yoon H.S."/>
        </authorList>
    </citation>
    <scope>NUCLEOTIDE SEQUENCE [LARGE SCALE GENOMIC DNA]</scope>
    <source>
        <strain evidence="4">CCMP 1328</strain>
    </source>
</reference>
<keyword evidence="4" id="KW-1185">Reference proteome</keyword>
<feature type="region of interest" description="Disordered" evidence="1">
    <location>
        <begin position="219"/>
        <end position="267"/>
    </location>
</feature>
<dbReference type="Gene3D" id="1.20.58.80">
    <property type="entry name" value="Phosphotransferase system, lactose/cellobiose-type IIA subunit"/>
    <property type="match status" value="1"/>
</dbReference>
<accession>A0A5J4YR46</accession>
<evidence type="ECO:0000259" key="2">
    <source>
        <dbReference type="PROSITE" id="PS51334"/>
    </source>
</evidence>
<name>A0A5J4YR46_PORPP</name>
<dbReference type="PANTHER" id="PTHR33101">
    <property type="entry name" value="ROP GUANINE NUCLEOTIDE EXCHANGE FACTOR 1"/>
    <property type="match status" value="1"/>
</dbReference>
<feature type="region of interest" description="Disordered" evidence="1">
    <location>
        <begin position="173"/>
        <end position="207"/>
    </location>
</feature>
<feature type="compositionally biased region" description="Basic and acidic residues" evidence="1">
    <location>
        <begin position="223"/>
        <end position="237"/>
    </location>
</feature>
<evidence type="ECO:0000313" key="4">
    <source>
        <dbReference type="Proteomes" id="UP000324585"/>
    </source>
</evidence>
<dbReference type="GO" id="GO:0005085">
    <property type="term" value="F:guanyl-nucleotide exchange factor activity"/>
    <property type="evidence" value="ECO:0007669"/>
    <property type="project" value="InterPro"/>
</dbReference>
<dbReference type="InterPro" id="IPR005512">
    <property type="entry name" value="PRONE_dom"/>
</dbReference>
<dbReference type="Gene3D" id="1.20.58.2010">
    <property type="entry name" value="PRONE domain, subdomain 1"/>
    <property type="match status" value="1"/>
</dbReference>
<comment type="caution">
    <text evidence="3">The sequence shown here is derived from an EMBL/GenBank/DDBJ whole genome shotgun (WGS) entry which is preliminary data.</text>
</comment>
<evidence type="ECO:0000256" key="1">
    <source>
        <dbReference type="SAM" id="MobiDB-lite"/>
    </source>
</evidence>
<dbReference type="Pfam" id="PF03759">
    <property type="entry name" value="PRONE"/>
    <property type="match status" value="1"/>
</dbReference>
<feature type="domain" description="PRONE" evidence="2">
    <location>
        <begin position="259"/>
        <end position="444"/>
    </location>
</feature>